<dbReference type="PANTHER" id="PTHR11926">
    <property type="entry name" value="GLUCOSYL/GLUCURONOSYL TRANSFERASES"/>
    <property type="match status" value="1"/>
</dbReference>
<name>A0A0D9XEN5_9ORYZ</name>
<evidence type="ECO:0000256" key="1">
    <source>
        <dbReference type="ARBA" id="ARBA00009995"/>
    </source>
</evidence>
<dbReference type="AlphaFoldDB" id="A0A0D9XEN5"/>
<feature type="region of interest" description="Disordered" evidence="2">
    <location>
        <begin position="313"/>
        <end position="335"/>
    </location>
</feature>
<comment type="similarity">
    <text evidence="1">Belongs to the UDP-glycosyltransferase family.</text>
</comment>
<evidence type="ECO:0000256" key="2">
    <source>
        <dbReference type="SAM" id="MobiDB-lite"/>
    </source>
</evidence>
<proteinExistence type="inferred from homology"/>
<dbReference type="Gramene" id="LPERR09G09740.1">
    <property type="protein sequence ID" value="LPERR09G09740.1"/>
    <property type="gene ID" value="LPERR09G09740"/>
</dbReference>
<sequence>MAPPQKEQQHYLVVAPGPHEPGPSPRGPPGPCDWAHVTLSTAVSAHRRMFPSLSAPNEDVIAGDGDVGGISYFPYSDGYDEGFCLFAGDSDAAWRNLESFDRVGRETFAAVFDRLAACGRPPVTCVVYTFVMWWAADLAREKGIPRAMYWIQPAAMLAVYYGYLHAGGNVQRLVADHADEPEFEVAMPGLPPMAIRDLPSFFTDLTDRRLAAVFYGVRRTLEQVETDRPIGEITAREKPMVLVNTTEELEADVIAAVFPDLHVIPIGPAVGDGNAAAPSKKSNDMYEHDEKAYMEWLDEKPAGSVVYVSFGSMSTTSKRQKEEIRRAPLPLGRSP</sequence>
<protein>
    <submittedName>
        <fullName evidence="3">Uncharacterized protein</fullName>
    </submittedName>
</protein>
<accession>A0A0D9XEN5</accession>
<dbReference type="STRING" id="77586.A0A0D9XEN5"/>
<evidence type="ECO:0000313" key="4">
    <source>
        <dbReference type="Proteomes" id="UP000032180"/>
    </source>
</evidence>
<dbReference type="HOGENOM" id="CLU_001724_10_1_1"/>
<feature type="region of interest" description="Disordered" evidence="2">
    <location>
        <begin position="1"/>
        <end position="31"/>
    </location>
</feature>
<dbReference type="EnsemblPlants" id="LPERR09G09740.1">
    <property type="protein sequence ID" value="LPERR09G09740.1"/>
    <property type="gene ID" value="LPERR09G09740"/>
</dbReference>
<dbReference type="Proteomes" id="UP000032180">
    <property type="component" value="Chromosome 9"/>
</dbReference>
<dbReference type="GO" id="GO:0080043">
    <property type="term" value="F:quercetin 3-O-glucosyltransferase activity"/>
    <property type="evidence" value="ECO:0007669"/>
    <property type="project" value="TreeGrafter"/>
</dbReference>
<dbReference type="PANTHER" id="PTHR11926:SF1366">
    <property type="entry name" value="GLYCOSYLTRANSFERASE"/>
    <property type="match status" value="1"/>
</dbReference>
<dbReference type="GO" id="GO:0080044">
    <property type="term" value="F:quercetin 7-O-glucosyltransferase activity"/>
    <property type="evidence" value="ECO:0007669"/>
    <property type="project" value="TreeGrafter"/>
</dbReference>
<reference evidence="3 4" key="1">
    <citation type="submission" date="2012-08" db="EMBL/GenBank/DDBJ databases">
        <title>Oryza genome evolution.</title>
        <authorList>
            <person name="Wing R.A."/>
        </authorList>
    </citation>
    <scope>NUCLEOTIDE SEQUENCE</scope>
</reference>
<dbReference type="Gene3D" id="3.40.50.2000">
    <property type="entry name" value="Glycogen Phosphorylase B"/>
    <property type="match status" value="2"/>
</dbReference>
<organism evidence="3 4">
    <name type="scientific">Leersia perrieri</name>
    <dbReference type="NCBI Taxonomy" id="77586"/>
    <lineage>
        <taxon>Eukaryota</taxon>
        <taxon>Viridiplantae</taxon>
        <taxon>Streptophyta</taxon>
        <taxon>Embryophyta</taxon>
        <taxon>Tracheophyta</taxon>
        <taxon>Spermatophyta</taxon>
        <taxon>Magnoliopsida</taxon>
        <taxon>Liliopsida</taxon>
        <taxon>Poales</taxon>
        <taxon>Poaceae</taxon>
        <taxon>BOP clade</taxon>
        <taxon>Oryzoideae</taxon>
        <taxon>Oryzeae</taxon>
        <taxon>Oryzinae</taxon>
        <taxon>Leersia</taxon>
    </lineage>
</organism>
<reference evidence="4" key="2">
    <citation type="submission" date="2013-12" db="EMBL/GenBank/DDBJ databases">
        <authorList>
            <person name="Yu Y."/>
            <person name="Lee S."/>
            <person name="de Baynast K."/>
            <person name="Wissotski M."/>
            <person name="Liu L."/>
            <person name="Talag J."/>
            <person name="Goicoechea J."/>
            <person name="Angelova A."/>
            <person name="Jetty R."/>
            <person name="Kudrna D."/>
            <person name="Golser W."/>
            <person name="Rivera L."/>
            <person name="Zhang J."/>
            <person name="Wing R."/>
        </authorList>
    </citation>
    <scope>NUCLEOTIDE SEQUENCE</scope>
</reference>
<reference evidence="3" key="3">
    <citation type="submission" date="2015-04" db="UniProtKB">
        <authorList>
            <consortium name="EnsemblPlants"/>
        </authorList>
    </citation>
    <scope>IDENTIFICATION</scope>
</reference>
<keyword evidence="4" id="KW-1185">Reference proteome</keyword>
<dbReference type="eggNOG" id="KOG1192">
    <property type="taxonomic scope" value="Eukaryota"/>
</dbReference>
<evidence type="ECO:0000313" key="3">
    <source>
        <dbReference type="EnsemblPlants" id="LPERR09G09740.1"/>
    </source>
</evidence>
<dbReference type="SUPFAM" id="SSF53756">
    <property type="entry name" value="UDP-Glycosyltransferase/glycogen phosphorylase"/>
    <property type="match status" value="1"/>
</dbReference>
<feature type="compositionally biased region" description="Pro residues" evidence="2">
    <location>
        <begin position="18"/>
        <end position="31"/>
    </location>
</feature>